<dbReference type="Proteomes" id="UP000199603">
    <property type="component" value="Unassembled WGS sequence"/>
</dbReference>
<dbReference type="OrthoDB" id="5763254at2"/>
<feature type="chain" id="PRO_5011562959" description="Cell surface protein" evidence="1">
    <location>
        <begin position="27"/>
        <end position="537"/>
    </location>
</feature>
<name>A0A1G6ZG28_9GAMM</name>
<dbReference type="EMBL" id="FNAG01000013">
    <property type="protein sequence ID" value="SDE00805.1"/>
    <property type="molecule type" value="Genomic_DNA"/>
</dbReference>
<dbReference type="AlphaFoldDB" id="A0A1G6ZG28"/>
<dbReference type="STRING" id="265719.SAMN04488509_11376"/>
<reference evidence="2 3" key="1">
    <citation type="submission" date="2016-10" db="EMBL/GenBank/DDBJ databases">
        <authorList>
            <person name="de Groot N.N."/>
        </authorList>
    </citation>
    <scope>NUCLEOTIDE SEQUENCE [LARGE SCALE GENOMIC DNA]</scope>
    <source>
        <strain evidence="2 3">DSM 16957</strain>
    </source>
</reference>
<keyword evidence="1" id="KW-0732">Signal</keyword>
<keyword evidence="3" id="KW-1185">Reference proteome</keyword>
<evidence type="ECO:0008006" key="4">
    <source>
        <dbReference type="Google" id="ProtNLM"/>
    </source>
</evidence>
<evidence type="ECO:0000313" key="3">
    <source>
        <dbReference type="Proteomes" id="UP000199603"/>
    </source>
</evidence>
<evidence type="ECO:0000256" key="1">
    <source>
        <dbReference type="SAM" id="SignalP"/>
    </source>
</evidence>
<protein>
    <recommendedName>
        <fullName evidence="4">Cell surface protein</fullName>
    </recommendedName>
</protein>
<proteinExistence type="predicted"/>
<sequence>MKKSSLTTAVVAGIVGVAGLVSVSNAVNVNADGLGQVLIYPYYTVNKGNNTLISVVNTTDQTKAVKVRFLEGRNSNEVLDFNLYLSPWDVWTGAVISSGAEGTDPAAAPPARLITNDKSCTVPAIPAAGVDFVNFEYARFETTTGAKTDGPFNLSRTREGHIEIIEMGVVNNAGTAAATQFASFAKHNSAGIPANCAALDAAWGETGQWTATNGDLGVLPPNGGLFGGAEIVNAANGTNISYNATAIEGFFQSATLNLHFEPGSTSPTLAQAQTDDTGNATAIVFNNGTLVQFPFTGANAGLKAVSAVFMHNEIYNEFNTVNGVSSSEWVITFPTKRLHIQSADPVTRLPFRQAYDIRNGGACEPISIRFWDREEREPTTPPGGTNFSPRPTTPTVAGPSLCFEAQIVTFNQTDIGDYLTGGARSDVFGSYYARNIATGAAFSEGWARIGLGNQANTGGIQNFLPIAVPSTGTPQQPNALVGLPVAGFWAANFVGGAAPGVLANYSVVHNHRADRLSAGVDVSLDGTNPIWRAVSAN</sequence>
<dbReference type="RefSeq" id="WP_091244916.1">
    <property type="nucleotide sequence ID" value="NZ_FNAG01000013.1"/>
</dbReference>
<feature type="signal peptide" evidence="1">
    <location>
        <begin position="1"/>
        <end position="26"/>
    </location>
</feature>
<accession>A0A1G6ZG28</accession>
<gene>
    <name evidence="2" type="ORF">SAMN04488509_11376</name>
</gene>
<organism evidence="2 3">
    <name type="scientific">Aquimonas voraii</name>
    <dbReference type="NCBI Taxonomy" id="265719"/>
    <lineage>
        <taxon>Bacteria</taxon>
        <taxon>Pseudomonadati</taxon>
        <taxon>Pseudomonadota</taxon>
        <taxon>Gammaproteobacteria</taxon>
        <taxon>Lysobacterales</taxon>
        <taxon>Lysobacteraceae</taxon>
        <taxon>Aquimonas</taxon>
    </lineage>
</organism>
<evidence type="ECO:0000313" key="2">
    <source>
        <dbReference type="EMBL" id="SDE00805.1"/>
    </source>
</evidence>